<feature type="transmembrane region" description="Helical" evidence="2">
    <location>
        <begin position="356"/>
        <end position="377"/>
    </location>
</feature>
<name>A0A6A6TP69_9PLEO</name>
<evidence type="ECO:0000313" key="4">
    <source>
        <dbReference type="EMBL" id="KAF2661121.1"/>
    </source>
</evidence>
<gene>
    <name evidence="4" type="ORF">K491DRAFT_687600</name>
</gene>
<evidence type="ECO:0000256" key="2">
    <source>
        <dbReference type="SAM" id="Phobius"/>
    </source>
</evidence>
<feature type="domain" description="Brl1/Brr6" evidence="3">
    <location>
        <begin position="245"/>
        <end position="378"/>
    </location>
</feature>
<dbReference type="OrthoDB" id="5961at2759"/>
<dbReference type="EMBL" id="MU004295">
    <property type="protein sequence ID" value="KAF2661121.1"/>
    <property type="molecule type" value="Genomic_DNA"/>
</dbReference>
<feature type="region of interest" description="Disordered" evidence="1">
    <location>
        <begin position="78"/>
        <end position="221"/>
    </location>
</feature>
<feature type="region of interest" description="Disordered" evidence="1">
    <location>
        <begin position="447"/>
        <end position="489"/>
    </location>
</feature>
<dbReference type="Proteomes" id="UP000799324">
    <property type="component" value="Unassembled WGS sequence"/>
</dbReference>
<keyword evidence="2" id="KW-0812">Transmembrane</keyword>
<dbReference type="GO" id="GO:0006998">
    <property type="term" value="P:nuclear envelope organization"/>
    <property type="evidence" value="ECO:0007669"/>
    <property type="project" value="InterPro"/>
</dbReference>
<keyword evidence="2" id="KW-0472">Membrane</keyword>
<dbReference type="PANTHER" id="PTHR28136:SF1">
    <property type="entry name" value="NUCLEUS EXPORT PROTEIN BRL1"/>
    <property type="match status" value="1"/>
</dbReference>
<feature type="compositionally biased region" description="Basic residues" evidence="1">
    <location>
        <begin position="172"/>
        <end position="187"/>
    </location>
</feature>
<feature type="region of interest" description="Disordered" evidence="1">
    <location>
        <begin position="1"/>
        <end position="20"/>
    </location>
</feature>
<dbReference type="GO" id="GO:0055088">
    <property type="term" value="P:lipid homeostasis"/>
    <property type="evidence" value="ECO:0007669"/>
    <property type="project" value="InterPro"/>
</dbReference>
<keyword evidence="2" id="KW-1133">Transmembrane helix</keyword>
<reference evidence="4" key="1">
    <citation type="journal article" date="2020" name="Stud. Mycol.">
        <title>101 Dothideomycetes genomes: a test case for predicting lifestyles and emergence of pathogens.</title>
        <authorList>
            <person name="Haridas S."/>
            <person name="Albert R."/>
            <person name="Binder M."/>
            <person name="Bloem J."/>
            <person name="Labutti K."/>
            <person name="Salamov A."/>
            <person name="Andreopoulos B."/>
            <person name="Baker S."/>
            <person name="Barry K."/>
            <person name="Bills G."/>
            <person name="Bluhm B."/>
            <person name="Cannon C."/>
            <person name="Castanera R."/>
            <person name="Culley D."/>
            <person name="Daum C."/>
            <person name="Ezra D."/>
            <person name="Gonzalez J."/>
            <person name="Henrissat B."/>
            <person name="Kuo A."/>
            <person name="Liang C."/>
            <person name="Lipzen A."/>
            <person name="Lutzoni F."/>
            <person name="Magnuson J."/>
            <person name="Mondo S."/>
            <person name="Nolan M."/>
            <person name="Ohm R."/>
            <person name="Pangilinan J."/>
            <person name="Park H.-J."/>
            <person name="Ramirez L."/>
            <person name="Alfaro M."/>
            <person name="Sun H."/>
            <person name="Tritt A."/>
            <person name="Yoshinaga Y."/>
            <person name="Zwiers L.-H."/>
            <person name="Turgeon B."/>
            <person name="Goodwin S."/>
            <person name="Spatafora J."/>
            <person name="Crous P."/>
            <person name="Grigoriev I."/>
        </authorList>
    </citation>
    <scope>NUCLEOTIDE SEQUENCE</scope>
    <source>
        <strain evidence="4">CBS 122681</strain>
    </source>
</reference>
<feature type="compositionally biased region" description="Polar residues" evidence="1">
    <location>
        <begin position="105"/>
        <end position="114"/>
    </location>
</feature>
<feature type="compositionally biased region" description="Basic and acidic residues" evidence="1">
    <location>
        <begin position="462"/>
        <end position="479"/>
    </location>
</feature>
<feature type="transmembrane region" description="Helical" evidence="2">
    <location>
        <begin position="247"/>
        <end position="266"/>
    </location>
</feature>
<dbReference type="PANTHER" id="PTHR28136">
    <property type="entry name" value="NUCLEUS EXPORT PROTEIN BRR6"/>
    <property type="match status" value="1"/>
</dbReference>
<dbReference type="Pfam" id="PF10104">
    <property type="entry name" value="Brr6_like_C_C"/>
    <property type="match status" value="1"/>
</dbReference>
<keyword evidence="5" id="KW-1185">Reference proteome</keyword>
<feature type="compositionally biased region" description="Low complexity" evidence="1">
    <location>
        <begin position="151"/>
        <end position="164"/>
    </location>
</feature>
<dbReference type="AlphaFoldDB" id="A0A6A6TP69"/>
<organism evidence="4 5">
    <name type="scientific">Lophiostoma macrostomum CBS 122681</name>
    <dbReference type="NCBI Taxonomy" id="1314788"/>
    <lineage>
        <taxon>Eukaryota</taxon>
        <taxon>Fungi</taxon>
        <taxon>Dikarya</taxon>
        <taxon>Ascomycota</taxon>
        <taxon>Pezizomycotina</taxon>
        <taxon>Dothideomycetes</taxon>
        <taxon>Pleosporomycetidae</taxon>
        <taxon>Pleosporales</taxon>
        <taxon>Lophiostomataceae</taxon>
        <taxon>Lophiostoma</taxon>
    </lineage>
</organism>
<accession>A0A6A6TP69</accession>
<feature type="region of interest" description="Disordered" evidence="1">
    <location>
        <begin position="381"/>
        <end position="415"/>
    </location>
</feature>
<dbReference type="InterPro" id="IPR040202">
    <property type="entry name" value="Brl1/Brr6"/>
</dbReference>
<feature type="compositionally biased region" description="Basic residues" evidence="1">
    <location>
        <begin position="139"/>
        <end position="150"/>
    </location>
</feature>
<protein>
    <recommendedName>
        <fullName evidence="3">Brl1/Brr6 domain-containing protein</fullName>
    </recommendedName>
</protein>
<feature type="compositionally biased region" description="Polar residues" evidence="1">
    <location>
        <begin position="121"/>
        <end position="134"/>
    </location>
</feature>
<evidence type="ECO:0000313" key="5">
    <source>
        <dbReference type="Proteomes" id="UP000799324"/>
    </source>
</evidence>
<dbReference type="GO" id="GO:0031965">
    <property type="term" value="C:nuclear membrane"/>
    <property type="evidence" value="ECO:0007669"/>
    <property type="project" value="InterPro"/>
</dbReference>
<proteinExistence type="predicted"/>
<dbReference type="SMART" id="SM01042">
    <property type="entry name" value="Brr6_like_C_C"/>
    <property type="match status" value="1"/>
</dbReference>
<evidence type="ECO:0000256" key="1">
    <source>
        <dbReference type="SAM" id="MobiDB-lite"/>
    </source>
</evidence>
<sequence>MSRHHRDSTMPMDFEFDNGHGPVEANSPFMALKKRTHSALDSPGKGVMGGYNTPNRMHLGQPNSTPYYFNDASHKPLPAVPPHMNKSVWEPRTPPGAIDFADSSGGETPNTPGQDSDAATPDTNMASRMGQLTTERSKRSSPKKSPRKSIAKSLSGFFSSSPSPAKEDRRSYNRKAGQRIEKRRAKNRQLAVREEEEDSENEQAVGANANANTKTPPAPGQAGYVTQAGHFFSWLEAHPHLPSVLSFWFQLLVNTCLGLAFLYGLYHVWSSVMADVDIESKKYETDIMVEIAFCAKQYKENQCHPSTRVPALEQACGNWESCMQRDSKKVARASVTAKTFAMIFNAFVEEFSYKSMAFTAIIIFGGFNLSNWAFGVLRGKSEQHQHQHQNQQHQDFYPPPPATPQRHPSGGFIDHNGFYTPYQSMQVGMTPYGTVNQQASQSMPALALPALEGGNAVGAGAQEEREREREKEKGRKEGRGTTTRKRLFA</sequence>
<evidence type="ECO:0000259" key="3">
    <source>
        <dbReference type="SMART" id="SM01042"/>
    </source>
</evidence>
<dbReference type="InterPro" id="IPR018767">
    <property type="entry name" value="Brl1/Brr6_dom"/>
</dbReference>